<keyword evidence="1" id="KW-0812">Transmembrane</keyword>
<dbReference type="AlphaFoldDB" id="A0A2Z5ZH80"/>
<dbReference type="Proteomes" id="UP000270034">
    <property type="component" value="Chromosome"/>
</dbReference>
<protein>
    <submittedName>
        <fullName evidence="2">Uncharacterized protein</fullName>
    </submittedName>
</protein>
<sequence length="40" mass="4589">MAEPWWLMIAAMRKFWRPDCAGCPLLVGLGVLSMAGFYWL</sequence>
<dbReference type="EMBL" id="AP018515">
    <property type="protein sequence ID" value="BBC79951.1"/>
    <property type="molecule type" value="Genomic_DNA"/>
</dbReference>
<name>A0A2Z5ZH80_9PROT</name>
<keyword evidence="1" id="KW-0472">Membrane</keyword>
<evidence type="ECO:0000256" key="1">
    <source>
        <dbReference type="SAM" id="Phobius"/>
    </source>
</evidence>
<feature type="transmembrane region" description="Helical" evidence="1">
    <location>
        <begin position="21"/>
        <end position="39"/>
    </location>
</feature>
<organism evidence="2 3">
    <name type="scientific">Acetobacter orientalis</name>
    <dbReference type="NCBI Taxonomy" id="146474"/>
    <lineage>
        <taxon>Bacteria</taxon>
        <taxon>Pseudomonadati</taxon>
        <taxon>Pseudomonadota</taxon>
        <taxon>Alphaproteobacteria</taxon>
        <taxon>Acetobacterales</taxon>
        <taxon>Acetobacteraceae</taxon>
        <taxon>Acetobacter</taxon>
    </lineage>
</organism>
<proteinExistence type="predicted"/>
<evidence type="ECO:0000313" key="2">
    <source>
        <dbReference type="EMBL" id="BBC79951.1"/>
    </source>
</evidence>
<reference evidence="2 3" key="1">
    <citation type="submission" date="2018-02" db="EMBL/GenBank/DDBJ databases">
        <title>Acetobacter orientalis genome.</title>
        <authorList>
            <person name="Nakashima N."/>
            <person name="Tamura T."/>
        </authorList>
    </citation>
    <scope>NUCLEOTIDE SEQUENCE [LARGE SCALE GENOMIC DNA]</scope>
    <source>
        <strain evidence="2 3">FAN1</strain>
    </source>
</reference>
<accession>A0A2Z5ZH80</accession>
<evidence type="ECO:0000313" key="3">
    <source>
        <dbReference type="Proteomes" id="UP000270034"/>
    </source>
</evidence>
<keyword evidence="1" id="KW-1133">Transmembrane helix</keyword>
<gene>
    <name evidence="2" type="ORF">AcetOrient_orf02418</name>
</gene>
<dbReference type="KEGG" id="aot:AcetOri_orf02418"/>